<dbReference type="AlphaFoldDB" id="A0A9D4IU27"/>
<gene>
    <name evidence="1" type="ORF">DPMN_162878</name>
</gene>
<sequence length="96" mass="10950">MNTNSYTRYHHTVCLPAADEFRFGNVQYVSALQVRGFITHGAEYVDLGLAALFCLKEPSQLAVAEERIVFEITGTIFIYSYLSVNYSFTTNWRPSK</sequence>
<keyword evidence="2" id="KW-1185">Reference proteome</keyword>
<reference evidence="1" key="2">
    <citation type="submission" date="2020-11" db="EMBL/GenBank/DDBJ databases">
        <authorList>
            <person name="McCartney M.A."/>
            <person name="Auch B."/>
            <person name="Kono T."/>
            <person name="Mallez S."/>
            <person name="Becker A."/>
            <person name="Gohl D.M."/>
            <person name="Silverstein K.A.T."/>
            <person name="Koren S."/>
            <person name="Bechman K.B."/>
            <person name="Herman A."/>
            <person name="Abrahante J.E."/>
            <person name="Garbe J."/>
        </authorList>
    </citation>
    <scope>NUCLEOTIDE SEQUENCE</scope>
    <source>
        <strain evidence="1">Duluth1</strain>
        <tissue evidence="1">Whole animal</tissue>
    </source>
</reference>
<dbReference type="Proteomes" id="UP000828390">
    <property type="component" value="Unassembled WGS sequence"/>
</dbReference>
<comment type="caution">
    <text evidence="1">The sequence shown here is derived from an EMBL/GenBank/DDBJ whole genome shotgun (WGS) entry which is preliminary data.</text>
</comment>
<name>A0A9D4IU27_DREPO</name>
<protein>
    <submittedName>
        <fullName evidence="1">Uncharacterized protein</fullName>
    </submittedName>
</protein>
<evidence type="ECO:0000313" key="2">
    <source>
        <dbReference type="Proteomes" id="UP000828390"/>
    </source>
</evidence>
<proteinExistence type="predicted"/>
<organism evidence="1 2">
    <name type="scientific">Dreissena polymorpha</name>
    <name type="common">Zebra mussel</name>
    <name type="synonym">Mytilus polymorpha</name>
    <dbReference type="NCBI Taxonomy" id="45954"/>
    <lineage>
        <taxon>Eukaryota</taxon>
        <taxon>Metazoa</taxon>
        <taxon>Spiralia</taxon>
        <taxon>Lophotrochozoa</taxon>
        <taxon>Mollusca</taxon>
        <taxon>Bivalvia</taxon>
        <taxon>Autobranchia</taxon>
        <taxon>Heteroconchia</taxon>
        <taxon>Euheterodonta</taxon>
        <taxon>Imparidentia</taxon>
        <taxon>Neoheterodontei</taxon>
        <taxon>Myida</taxon>
        <taxon>Dreissenoidea</taxon>
        <taxon>Dreissenidae</taxon>
        <taxon>Dreissena</taxon>
    </lineage>
</organism>
<dbReference type="EMBL" id="JAIWYP010000008">
    <property type="protein sequence ID" value="KAH3784807.1"/>
    <property type="molecule type" value="Genomic_DNA"/>
</dbReference>
<evidence type="ECO:0000313" key="1">
    <source>
        <dbReference type="EMBL" id="KAH3784807.1"/>
    </source>
</evidence>
<accession>A0A9D4IU27</accession>
<reference evidence="1" key="1">
    <citation type="journal article" date="2019" name="bioRxiv">
        <title>The Genome of the Zebra Mussel, Dreissena polymorpha: A Resource for Invasive Species Research.</title>
        <authorList>
            <person name="McCartney M.A."/>
            <person name="Auch B."/>
            <person name="Kono T."/>
            <person name="Mallez S."/>
            <person name="Zhang Y."/>
            <person name="Obille A."/>
            <person name="Becker A."/>
            <person name="Abrahante J.E."/>
            <person name="Garbe J."/>
            <person name="Badalamenti J.P."/>
            <person name="Herman A."/>
            <person name="Mangelson H."/>
            <person name="Liachko I."/>
            <person name="Sullivan S."/>
            <person name="Sone E.D."/>
            <person name="Koren S."/>
            <person name="Silverstein K.A.T."/>
            <person name="Beckman K.B."/>
            <person name="Gohl D.M."/>
        </authorList>
    </citation>
    <scope>NUCLEOTIDE SEQUENCE</scope>
    <source>
        <strain evidence="1">Duluth1</strain>
        <tissue evidence="1">Whole animal</tissue>
    </source>
</reference>